<sequence>MTMDTRPQEPTVRSAERLGWGAAVGNVIQMELRQRLRTRSWYVMLAVWFVVIGLVTWGSVASYNTLAGDDLLFGPGRFVFEAVVGFVLFFGLLVAPAMSASTVSGDRAGGTLAIVQVTLATPGQLLTGKWLASWIAALGFLVAALPYIVLAVVLGGLDVPGLVVFVLMVAVELGVVCALGTAVSAIASRTLFAVVATYLLVALFSLGTLIGFALTAPLTMTTVPANRAVYPDEEPLVEEGFTDWSPLRCTGPMVPQETLDTRSTYWMLAANPFVVVADAVPHPEKPPYDPDDPETWAPDGIMTSISTGVRYLQQPPETNVECAHGQLTYQDREDDDSKGTPVWPLGLGIQIAVAAALFAWGRQRLVAPAARLPRGTRVA</sequence>
<name>A0ABV8XTQ8_9MICC</name>
<evidence type="ECO:0000313" key="3">
    <source>
        <dbReference type="Proteomes" id="UP001595965"/>
    </source>
</evidence>
<keyword evidence="3" id="KW-1185">Reference proteome</keyword>
<evidence type="ECO:0000256" key="1">
    <source>
        <dbReference type="SAM" id="Phobius"/>
    </source>
</evidence>
<accession>A0ABV8XTQ8</accession>
<keyword evidence="1" id="KW-1133">Transmembrane helix</keyword>
<keyword evidence="1" id="KW-0472">Membrane</keyword>
<feature type="transmembrane region" description="Helical" evidence="1">
    <location>
        <begin position="40"/>
        <end position="58"/>
    </location>
</feature>
<reference evidence="3" key="1">
    <citation type="journal article" date="2019" name="Int. J. Syst. Evol. Microbiol.">
        <title>The Global Catalogue of Microorganisms (GCM) 10K type strain sequencing project: providing services to taxonomists for standard genome sequencing and annotation.</title>
        <authorList>
            <consortium name="The Broad Institute Genomics Platform"/>
            <consortium name="The Broad Institute Genome Sequencing Center for Infectious Disease"/>
            <person name="Wu L."/>
            <person name="Ma J."/>
        </authorList>
    </citation>
    <scope>NUCLEOTIDE SEQUENCE [LARGE SCALE GENOMIC DNA]</scope>
    <source>
        <strain evidence="3">CGMCC 1.12125</strain>
    </source>
</reference>
<feature type="transmembrane region" description="Helical" evidence="1">
    <location>
        <begin position="342"/>
        <end position="361"/>
    </location>
</feature>
<feature type="transmembrane region" description="Helical" evidence="1">
    <location>
        <begin position="190"/>
        <end position="214"/>
    </location>
</feature>
<dbReference type="PANTHER" id="PTHR43471:SF12">
    <property type="entry name" value="HYPOTHETICAL MEMBRANE PROTEIN, CONSERVED"/>
    <property type="match status" value="1"/>
</dbReference>
<feature type="transmembrane region" description="Helical" evidence="1">
    <location>
        <begin position="162"/>
        <end position="183"/>
    </location>
</feature>
<protein>
    <submittedName>
        <fullName evidence="2">ABC transporter permease</fullName>
    </submittedName>
</protein>
<comment type="caution">
    <text evidence="2">The sequence shown here is derived from an EMBL/GenBank/DDBJ whole genome shotgun (WGS) entry which is preliminary data.</text>
</comment>
<dbReference type="PANTHER" id="PTHR43471">
    <property type="entry name" value="ABC TRANSPORTER PERMEASE"/>
    <property type="match status" value="1"/>
</dbReference>
<evidence type="ECO:0000313" key="2">
    <source>
        <dbReference type="EMBL" id="MFC4428974.1"/>
    </source>
</evidence>
<dbReference type="Proteomes" id="UP001595965">
    <property type="component" value="Unassembled WGS sequence"/>
</dbReference>
<gene>
    <name evidence="2" type="ORF">ACFO0K_04700</name>
</gene>
<feature type="transmembrane region" description="Helical" evidence="1">
    <location>
        <begin position="78"/>
        <end position="98"/>
    </location>
</feature>
<dbReference type="RefSeq" id="WP_344229149.1">
    <property type="nucleotide sequence ID" value="NZ_BAAALH010000002.1"/>
</dbReference>
<keyword evidence="1" id="KW-0812">Transmembrane</keyword>
<organism evidence="2 3">
    <name type="scientific">Citricoccus alkalitolerans</name>
    <dbReference type="NCBI Taxonomy" id="246603"/>
    <lineage>
        <taxon>Bacteria</taxon>
        <taxon>Bacillati</taxon>
        <taxon>Actinomycetota</taxon>
        <taxon>Actinomycetes</taxon>
        <taxon>Micrococcales</taxon>
        <taxon>Micrococcaceae</taxon>
        <taxon>Citricoccus</taxon>
    </lineage>
</organism>
<proteinExistence type="predicted"/>
<feature type="transmembrane region" description="Helical" evidence="1">
    <location>
        <begin position="134"/>
        <end position="156"/>
    </location>
</feature>
<dbReference type="EMBL" id="JBHSEN010000001">
    <property type="protein sequence ID" value="MFC4428974.1"/>
    <property type="molecule type" value="Genomic_DNA"/>
</dbReference>